<name>A0ABU8S7L5_9SPHN</name>
<proteinExistence type="predicted"/>
<accession>A0ABU8S7L5</accession>
<dbReference type="Pfam" id="PF11639">
    <property type="entry name" value="HapK"/>
    <property type="match status" value="1"/>
</dbReference>
<protein>
    <submittedName>
        <fullName evidence="1">REDY-like protein HapK</fullName>
    </submittedName>
</protein>
<evidence type="ECO:0000313" key="2">
    <source>
        <dbReference type="Proteomes" id="UP001379235"/>
    </source>
</evidence>
<keyword evidence="2" id="KW-1185">Reference proteome</keyword>
<reference evidence="1 2" key="1">
    <citation type="submission" date="2024-03" db="EMBL/GenBank/DDBJ databases">
        <authorList>
            <person name="Jo J.-H."/>
        </authorList>
    </citation>
    <scope>NUCLEOTIDE SEQUENCE [LARGE SCALE GENOMIC DNA]</scope>
    <source>
        <strain evidence="1 2">AS3R-12</strain>
    </source>
</reference>
<dbReference type="InterPro" id="IPR021667">
    <property type="entry name" value="HapK"/>
</dbReference>
<dbReference type="Gene3D" id="3.30.70.100">
    <property type="match status" value="1"/>
</dbReference>
<dbReference type="RefSeq" id="WP_339966116.1">
    <property type="nucleotide sequence ID" value="NZ_JBBHJY010000003.1"/>
</dbReference>
<dbReference type="EMBL" id="JBBHJY010000003">
    <property type="protein sequence ID" value="MEJ6009815.1"/>
    <property type="molecule type" value="Genomic_DNA"/>
</dbReference>
<dbReference type="SUPFAM" id="SSF54909">
    <property type="entry name" value="Dimeric alpha+beta barrel"/>
    <property type="match status" value="1"/>
</dbReference>
<sequence>MRVIALFNLKPEVSPDEYLAFARELDLPTVNALPSIDAFRVFRSTGLLFSDGAPPYSHIEIIDINDMDQFGRDASSETMQAIAAKFQAMADVIFIPTEEITA</sequence>
<gene>
    <name evidence="1" type="ORF">WG900_07775</name>
</gene>
<dbReference type="Proteomes" id="UP001379235">
    <property type="component" value="Unassembled WGS sequence"/>
</dbReference>
<dbReference type="InterPro" id="IPR011008">
    <property type="entry name" value="Dimeric_a/b-barrel"/>
</dbReference>
<comment type="caution">
    <text evidence="1">The sequence shown here is derived from an EMBL/GenBank/DDBJ whole genome shotgun (WGS) entry which is preliminary data.</text>
</comment>
<evidence type="ECO:0000313" key="1">
    <source>
        <dbReference type="EMBL" id="MEJ6009815.1"/>
    </source>
</evidence>
<organism evidence="1 2">
    <name type="scientific">Novosphingobium aquae</name>
    <dbReference type="NCBI Taxonomy" id="3133435"/>
    <lineage>
        <taxon>Bacteria</taxon>
        <taxon>Pseudomonadati</taxon>
        <taxon>Pseudomonadota</taxon>
        <taxon>Alphaproteobacteria</taxon>
        <taxon>Sphingomonadales</taxon>
        <taxon>Sphingomonadaceae</taxon>
        <taxon>Novosphingobium</taxon>
    </lineage>
</organism>